<accession>A0A397T3J8</accession>
<evidence type="ECO:0000313" key="6">
    <source>
        <dbReference type="EMBL" id="RIA89731.1"/>
    </source>
</evidence>
<dbReference type="InterPro" id="IPR001245">
    <property type="entry name" value="Ser-Thr/Tyr_kinase_cat_dom"/>
</dbReference>
<keyword evidence="6" id="KW-0808">Transferase</keyword>
<keyword evidence="4" id="KW-0812">Transmembrane</keyword>
<dbReference type="Pfam" id="PF07714">
    <property type="entry name" value="PK_Tyr_Ser-Thr"/>
    <property type="match status" value="1"/>
</dbReference>
<feature type="domain" description="Protein kinase" evidence="5">
    <location>
        <begin position="191"/>
        <end position="466"/>
    </location>
</feature>
<protein>
    <submittedName>
        <fullName evidence="6">Kinase-like domain-containing protein</fullName>
    </submittedName>
</protein>
<dbReference type="AlphaFoldDB" id="A0A397T3J8"/>
<dbReference type="EMBL" id="QKYT01000207">
    <property type="protein sequence ID" value="RIA89731.1"/>
    <property type="molecule type" value="Genomic_DNA"/>
</dbReference>
<keyword evidence="4" id="KW-0472">Membrane</keyword>
<feature type="transmembrane region" description="Helical" evidence="4">
    <location>
        <begin position="40"/>
        <end position="65"/>
    </location>
</feature>
<keyword evidence="2" id="KW-0067">ATP-binding</keyword>
<dbReference type="GO" id="GO:0005524">
    <property type="term" value="F:ATP binding"/>
    <property type="evidence" value="ECO:0007669"/>
    <property type="project" value="UniProtKB-KW"/>
</dbReference>
<evidence type="ECO:0000256" key="3">
    <source>
        <dbReference type="SAM" id="MobiDB-lite"/>
    </source>
</evidence>
<dbReference type="InterPro" id="IPR051681">
    <property type="entry name" value="Ser/Thr_Kinases-Pseudokinases"/>
</dbReference>
<evidence type="ECO:0000256" key="2">
    <source>
        <dbReference type="ARBA" id="ARBA00022840"/>
    </source>
</evidence>
<keyword evidence="1" id="KW-0547">Nucleotide-binding</keyword>
<dbReference type="InterPro" id="IPR000719">
    <property type="entry name" value="Prot_kinase_dom"/>
</dbReference>
<dbReference type="Proteomes" id="UP000265703">
    <property type="component" value="Unassembled WGS sequence"/>
</dbReference>
<dbReference type="OrthoDB" id="346907at2759"/>
<dbReference type="Gene3D" id="1.10.510.10">
    <property type="entry name" value="Transferase(Phosphotransferase) domain 1"/>
    <property type="match status" value="1"/>
</dbReference>
<proteinExistence type="predicted"/>
<keyword evidence="4" id="KW-1133">Transmembrane helix</keyword>
<dbReference type="STRING" id="658196.A0A397T3J8"/>
<reference evidence="6 7" key="1">
    <citation type="submission" date="2018-06" db="EMBL/GenBank/DDBJ databases">
        <title>Comparative genomics reveals the genomic features of Rhizophagus irregularis, R. cerebriforme, R. diaphanum and Gigaspora rosea, and their symbiotic lifestyle signature.</title>
        <authorList>
            <person name="Morin E."/>
            <person name="San Clemente H."/>
            <person name="Chen E.C.H."/>
            <person name="De La Providencia I."/>
            <person name="Hainaut M."/>
            <person name="Kuo A."/>
            <person name="Kohler A."/>
            <person name="Murat C."/>
            <person name="Tang N."/>
            <person name="Roy S."/>
            <person name="Loubradou J."/>
            <person name="Henrissat B."/>
            <person name="Grigoriev I.V."/>
            <person name="Corradi N."/>
            <person name="Roux C."/>
            <person name="Martin F.M."/>
        </authorList>
    </citation>
    <scope>NUCLEOTIDE SEQUENCE [LARGE SCALE GENOMIC DNA]</scope>
    <source>
        <strain evidence="6 7">DAOM 227022</strain>
    </source>
</reference>
<comment type="caution">
    <text evidence="6">The sequence shown here is derived from an EMBL/GenBank/DDBJ whole genome shotgun (WGS) entry which is preliminary data.</text>
</comment>
<sequence>MLVLKNRNLQILLNIFKIFRVLKLFTNLVRWRFAFRQNRLIFPLFIQITVLLKIGFTKEFIYALFHALTEEEPNHQLKSDGSNEDSSIENTSNENNEEVDISNVNNEQDISNENTNTEEIDEYPKGNSCLVCKEGYETTLFWCKVCDSKSLQDDFPNWSSGNQELDQIIRNTQLNADGHINYLEWIPYEKFTDIKKICEGGFGIVYSATWMEGPRWKWDDEKMQWVASGPRKIAFKTLKRAKMIRRRKEFLKELENHSICVSVKRIVHCFGVTRHPDTGNYMMVTNFANAGDLTSYIRKHHQKLTWERVIRLSLDIAKALRELHRKGLIHCDLHSGNILNHVTIYGITWTWIADLGLCLRENEANQTKGEVYGKYGYIAPEVLNQKPYTKAADVYSFGIILWELTSCRMPFSNERQDSLCLDIINGRRPDIVEGTPPALATLIQDCWKVKPEERPTMENIYKRIWSFSNSMNKGNRKDRYGFKAAEKNRSLSLLAISDQIYPEVIHSQILQLPIHDSKFIHDDLSSRIIIDPSIPLSIVRSLMNSCRIKDSTNKFKKESKATDNQKLLIKDSEHGMEIVAEENGVLSLPLVVISFS</sequence>
<feature type="region of interest" description="Disordered" evidence="3">
    <location>
        <begin position="75"/>
        <end position="119"/>
    </location>
</feature>
<dbReference type="InterPro" id="IPR011009">
    <property type="entry name" value="Kinase-like_dom_sf"/>
</dbReference>
<evidence type="ECO:0000313" key="7">
    <source>
        <dbReference type="Proteomes" id="UP000265703"/>
    </source>
</evidence>
<feature type="compositionally biased region" description="Polar residues" evidence="3">
    <location>
        <begin position="102"/>
        <end position="115"/>
    </location>
</feature>
<keyword evidence="7" id="KW-1185">Reference proteome</keyword>
<dbReference type="SUPFAM" id="SSF56112">
    <property type="entry name" value="Protein kinase-like (PK-like)"/>
    <property type="match status" value="1"/>
</dbReference>
<evidence type="ECO:0000259" key="5">
    <source>
        <dbReference type="PROSITE" id="PS50011"/>
    </source>
</evidence>
<dbReference type="PANTHER" id="PTHR44329">
    <property type="entry name" value="SERINE/THREONINE-PROTEIN KINASE TNNI3K-RELATED"/>
    <property type="match status" value="1"/>
</dbReference>
<evidence type="ECO:0000256" key="4">
    <source>
        <dbReference type="SAM" id="Phobius"/>
    </source>
</evidence>
<keyword evidence="6" id="KW-0418">Kinase</keyword>
<organism evidence="6 7">
    <name type="scientific">Glomus cerebriforme</name>
    <dbReference type="NCBI Taxonomy" id="658196"/>
    <lineage>
        <taxon>Eukaryota</taxon>
        <taxon>Fungi</taxon>
        <taxon>Fungi incertae sedis</taxon>
        <taxon>Mucoromycota</taxon>
        <taxon>Glomeromycotina</taxon>
        <taxon>Glomeromycetes</taxon>
        <taxon>Glomerales</taxon>
        <taxon>Glomeraceae</taxon>
        <taxon>Glomus</taxon>
    </lineage>
</organism>
<dbReference type="PROSITE" id="PS50011">
    <property type="entry name" value="PROTEIN_KINASE_DOM"/>
    <property type="match status" value="1"/>
</dbReference>
<gene>
    <name evidence="6" type="ORF">C1645_876522</name>
</gene>
<dbReference type="GO" id="GO:0004674">
    <property type="term" value="F:protein serine/threonine kinase activity"/>
    <property type="evidence" value="ECO:0007669"/>
    <property type="project" value="TreeGrafter"/>
</dbReference>
<dbReference type="PANTHER" id="PTHR44329:SF298">
    <property type="entry name" value="MIXED LINEAGE KINASE DOMAIN-LIKE PROTEIN"/>
    <property type="match status" value="1"/>
</dbReference>
<name>A0A397T3J8_9GLOM</name>
<dbReference type="PRINTS" id="PR00109">
    <property type="entry name" value="TYRKINASE"/>
</dbReference>
<evidence type="ECO:0000256" key="1">
    <source>
        <dbReference type="ARBA" id="ARBA00022741"/>
    </source>
</evidence>